<evidence type="ECO:0000313" key="1">
    <source>
        <dbReference type="EMBL" id="KOA19095.1"/>
    </source>
</evidence>
<dbReference type="InterPro" id="IPR015867">
    <property type="entry name" value="N-reg_PII/ATP_PRibTrfase_C"/>
</dbReference>
<name>A0A0L6Z804_9CLOT</name>
<organism evidence="1 2">
    <name type="scientific">Clostridium homopropionicum DSM 5847</name>
    <dbReference type="NCBI Taxonomy" id="1121318"/>
    <lineage>
        <taxon>Bacteria</taxon>
        <taxon>Bacillati</taxon>
        <taxon>Bacillota</taxon>
        <taxon>Clostridia</taxon>
        <taxon>Eubacteriales</taxon>
        <taxon>Clostridiaceae</taxon>
        <taxon>Clostridium</taxon>
    </lineage>
</organism>
<evidence type="ECO:0008006" key="3">
    <source>
        <dbReference type="Google" id="ProtNLM"/>
    </source>
</evidence>
<comment type="caution">
    <text evidence="1">The sequence shown here is derived from an EMBL/GenBank/DDBJ whole genome shotgun (WGS) entry which is preliminary data.</text>
</comment>
<dbReference type="InterPro" id="IPR011322">
    <property type="entry name" value="N-reg_PII-like_a/b"/>
</dbReference>
<dbReference type="Proteomes" id="UP000037043">
    <property type="component" value="Unassembled WGS sequence"/>
</dbReference>
<dbReference type="SUPFAM" id="SSF54913">
    <property type="entry name" value="GlnB-like"/>
    <property type="match status" value="1"/>
</dbReference>
<dbReference type="InterPro" id="IPR010375">
    <property type="entry name" value="CdAMP_rec"/>
</dbReference>
<dbReference type="PANTHER" id="PTHR38456:SF1">
    <property type="entry name" value="CYCLIC DI-AMP RECEPTOR A"/>
    <property type="match status" value="1"/>
</dbReference>
<protein>
    <recommendedName>
        <fullName evidence="3">Cyclic di-AMP receptor A</fullName>
    </recommendedName>
</protein>
<dbReference type="Gene3D" id="3.30.70.120">
    <property type="match status" value="1"/>
</dbReference>
<dbReference type="RefSeq" id="WP_052221982.1">
    <property type="nucleotide sequence ID" value="NZ_LHUR01000028.1"/>
</dbReference>
<sequence>MKLVIAVIQDDYSDDLIEVITEAGYGVTKLATTGGFLKSGNTTLMIGVNKEQVDDVIAIIKDICKKRNEIITTPSPVTGATGMYIPYTVEVEVGGATIFVVDVDKYIKI</sequence>
<dbReference type="Pfam" id="PF06153">
    <property type="entry name" value="CdAMP_rec"/>
    <property type="match status" value="1"/>
</dbReference>
<dbReference type="STRING" id="36844.SAMN04488501_11914"/>
<dbReference type="PATRIC" id="fig|1121318.3.peg.2492"/>
<keyword evidence="2" id="KW-1185">Reference proteome</keyword>
<dbReference type="EMBL" id="LHUR01000028">
    <property type="protein sequence ID" value="KOA19095.1"/>
    <property type="molecule type" value="Genomic_DNA"/>
</dbReference>
<reference evidence="2" key="1">
    <citation type="submission" date="2015-08" db="EMBL/GenBank/DDBJ databases">
        <title>Genome sequence of the strict anaerobe Clostridium homopropionicum LuHBu1 (DSM 5847T).</title>
        <authorList>
            <person name="Poehlein A."/>
            <person name="Beck M."/>
            <person name="Schiel-Bengelsdorf B."/>
            <person name="Bengelsdorf F.R."/>
            <person name="Daniel R."/>
            <person name="Duerre P."/>
        </authorList>
    </citation>
    <scope>NUCLEOTIDE SEQUENCE [LARGE SCALE GENOMIC DNA]</scope>
    <source>
        <strain evidence="2">DSM 5847</strain>
    </source>
</reference>
<gene>
    <name evidence="1" type="ORF">CLHOM_24760</name>
</gene>
<evidence type="ECO:0000313" key="2">
    <source>
        <dbReference type="Proteomes" id="UP000037043"/>
    </source>
</evidence>
<dbReference type="AlphaFoldDB" id="A0A0L6Z804"/>
<proteinExistence type="predicted"/>
<dbReference type="PANTHER" id="PTHR38456">
    <property type="entry name" value="CYCLIC DI-AMP RECEPTOR A"/>
    <property type="match status" value="1"/>
</dbReference>
<accession>A0A0L6Z804</accession>